<gene>
    <name evidence="1" type="ORF">NQ317_011277</name>
</gene>
<proteinExistence type="predicted"/>
<dbReference type="EMBL" id="JAPWTJ010000224">
    <property type="protein sequence ID" value="KAJ8980893.1"/>
    <property type="molecule type" value="Genomic_DNA"/>
</dbReference>
<organism evidence="1 2">
    <name type="scientific">Molorchus minor</name>
    <dbReference type="NCBI Taxonomy" id="1323400"/>
    <lineage>
        <taxon>Eukaryota</taxon>
        <taxon>Metazoa</taxon>
        <taxon>Ecdysozoa</taxon>
        <taxon>Arthropoda</taxon>
        <taxon>Hexapoda</taxon>
        <taxon>Insecta</taxon>
        <taxon>Pterygota</taxon>
        <taxon>Neoptera</taxon>
        <taxon>Endopterygota</taxon>
        <taxon>Coleoptera</taxon>
        <taxon>Polyphaga</taxon>
        <taxon>Cucujiformia</taxon>
        <taxon>Chrysomeloidea</taxon>
        <taxon>Cerambycidae</taxon>
        <taxon>Lamiinae</taxon>
        <taxon>Monochamini</taxon>
        <taxon>Molorchus</taxon>
    </lineage>
</organism>
<reference evidence="1" key="1">
    <citation type="journal article" date="2023" name="Insect Mol. Biol.">
        <title>Genome sequencing provides insights into the evolution of gene families encoding plant cell wall-degrading enzymes in longhorned beetles.</title>
        <authorList>
            <person name="Shin N.R."/>
            <person name="Okamura Y."/>
            <person name="Kirsch R."/>
            <person name="Pauchet Y."/>
        </authorList>
    </citation>
    <scope>NUCLEOTIDE SEQUENCE</scope>
    <source>
        <strain evidence="1">MMC_N1</strain>
    </source>
</reference>
<evidence type="ECO:0000313" key="2">
    <source>
        <dbReference type="Proteomes" id="UP001162164"/>
    </source>
</evidence>
<name>A0ABQ9JSC2_9CUCU</name>
<accession>A0ABQ9JSC2</accession>
<protein>
    <submittedName>
        <fullName evidence="1">Uncharacterized protein</fullName>
    </submittedName>
</protein>
<keyword evidence="2" id="KW-1185">Reference proteome</keyword>
<sequence>MNLFRKYNNLANFDGDTRNMISLKSQCPCMSPFGSNRELRSRIAARKTFSLDLVIVYEHRLRLVSI</sequence>
<evidence type="ECO:0000313" key="1">
    <source>
        <dbReference type="EMBL" id="KAJ8980893.1"/>
    </source>
</evidence>
<comment type="caution">
    <text evidence="1">The sequence shown here is derived from an EMBL/GenBank/DDBJ whole genome shotgun (WGS) entry which is preliminary data.</text>
</comment>
<dbReference type="Proteomes" id="UP001162164">
    <property type="component" value="Unassembled WGS sequence"/>
</dbReference>